<sequence>MKRDEVLAAVLQSADRFGADNPQQLAFLRSRLGRCAPAEVFAGLFAVFVESAPKELRSQRQELAGRLLDTAEPTKEIDLVECIRASLPSYDLSVEQLPQYFARVLGKQAAIDALASVQATEGLSDGEIAAARTMRWWLGDPTAGEQP</sequence>
<dbReference type="Proteomes" id="UP001224845">
    <property type="component" value="Unassembled WGS sequence"/>
</dbReference>
<accession>A0AAW8EI03</accession>
<dbReference type="EMBL" id="JAUSRV010000008">
    <property type="protein sequence ID" value="MDP9972448.1"/>
    <property type="molecule type" value="Genomic_DNA"/>
</dbReference>
<reference evidence="1" key="1">
    <citation type="submission" date="2023-07" db="EMBL/GenBank/DDBJ databases">
        <title>Sorghum-associated microbial communities from plants grown in Nebraska, USA.</title>
        <authorList>
            <person name="Schachtman D."/>
        </authorList>
    </citation>
    <scope>NUCLEOTIDE SEQUENCE</scope>
    <source>
        <strain evidence="1">DS3315</strain>
    </source>
</reference>
<comment type="caution">
    <text evidence="1">The sequence shown here is derived from an EMBL/GenBank/DDBJ whole genome shotgun (WGS) entry which is preliminary data.</text>
</comment>
<evidence type="ECO:0000313" key="2">
    <source>
        <dbReference type="Proteomes" id="UP001224845"/>
    </source>
</evidence>
<gene>
    <name evidence="1" type="ORF">J2W39_003690</name>
</gene>
<proteinExistence type="predicted"/>
<dbReference type="GeneID" id="99717044"/>
<name>A0AAW8EI03_VARPD</name>
<dbReference type="RefSeq" id="WP_062364833.1">
    <property type="nucleotide sequence ID" value="NZ_CAIGKF010000001.1"/>
</dbReference>
<evidence type="ECO:0000313" key="1">
    <source>
        <dbReference type="EMBL" id="MDP9972448.1"/>
    </source>
</evidence>
<organism evidence="1 2">
    <name type="scientific">Variovorax paradoxus</name>
    <dbReference type="NCBI Taxonomy" id="34073"/>
    <lineage>
        <taxon>Bacteria</taxon>
        <taxon>Pseudomonadati</taxon>
        <taxon>Pseudomonadota</taxon>
        <taxon>Betaproteobacteria</taxon>
        <taxon>Burkholderiales</taxon>
        <taxon>Comamonadaceae</taxon>
        <taxon>Variovorax</taxon>
    </lineage>
</organism>
<protein>
    <submittedName>
        <fullName evidence="1">Uncharacterized protein</fullName>
    </submittedName>
</protein>
<dbReference type="AlphaFoldDB" id="A0AAW8EI03"/>